<feature type="transmembrane region" description="Helical" evidence="1">
    <location>
        <begin position="151"/>
        <end position="173"/>
    </location>
</feature>
<reference evidence="2 3" key="1">
    <citation type="submission" date="2018-04" db="EMBL/GenBank/DDBJ databases">
        <authorList>
            <person name="Zhang X."/>
            <person name="Yuan J."/>
            <person name="Li F."/>
            <person name="Xiang J."/>
        </authorList>
    </citation>
    <scope>NUCLEOTIDE SEQUENCE [LARGE SCALE GENOMIC DNA]</scope>
    <source>
        <tissue evidence="2">Muscle</tissue>
    </source>
</reference>
<dbReference type="AlphaFoldDB" id="A0A423S9Y6"/>
<proteinExistence type="predicted"/>
<name>A0A423S9Y6_PENVA</name>
<evidence type="ECO:0000313" key="3">
    <source>
        <dbReference type="Proteomes" id="UP000283509"/>
    </source>
</evidence>
<accession>A0A423S9Y6</accession>
<keyword evidence="1" id="KW-0472">Membrane</keyword>
<gene>
    <name evidence="2" type="ORF">C7M84_021277</name>
</gene>
<dbReference type="Proteomes" id="UP000283509">
    <property type="component" value="Unassembled WGS sequence"/>
</dbReference>
<evidence type="ECO:0000256" key="1">
    <source>
        <dbReference type="SAM" id="Phobius"/>
    </source>
</evidence>
<dbReference type="EMBL" id="QCYY01004427">
    <property type="protein sequence ID" value="ROT61007.1"/>
    <property type="molecule type" value="Genomic_DNA"/>
</dbReference>
<protein>
    <submittedName>
        <fullName evidence="2">Uncharacterized protein</fullName>
    </submittedName>
</protein>
<comment type="caution">
    <text evidence="2">The sequence shown here is derived from an EMBL/GenBank/DDBJ whole genome shotgun (WGS) entry which is preliminary data.</text>
</comment>
<feature type="transmembrane region" description="Helical" evidence="1">
    <location>
        <begin position="93"/>
        <end position="113"/>
    </location>
</feature>
<keyword evidence="1" id="KW-1133">Transmembrane helix</keyword>
<sequence length="389" mass="42105">MLPSSSLSLLSSPSTSPLPLFRFSETLPLPTLCVLLILSSLPSLSPLFPPFSLLPHPSLPAFLLPSPLPSSFHIFCASLSLLPLFLPLFNIFLFLACLSLFLPLFSSLLLSPFPPSSISPSLPSPSSNPVSLHLSPLFSALESSSLRSALFVSYLILFLALPSLSFLLHPLAFSHPLLSASLLSSPALFSPSSFAFPPPTSFPSLRLSFAPVLPSLPLSFSSSPILSPSSSHLSILPPLLPSFSLASPFPSAPPSIPSLSSPTLLLFSPFSLPPSLLFSLPILTLFPSSVPSPPSPLFSFSLLSLLLHSSPFLPFRFFLRTQSLSHLASRFLITLFPNPCNYFLRFLSPSYHPRFPFPSFIFHLSSSLPSLPCYLYVYSSVRFPPCPLP</sequence>
<keyword evidence="3" id="KW-1185">Reference proteome</keyword>
<organism evidence="2 3">
    <name type="scientific">Penaeus vannamei</name>
    <name type="common">Whiteleg shrimp</name>
    <name type="synonym">Litopenaeus vannamei</name>
    <dbReference type="NCBI Taxonomy" id="6689"/>
    <lineage>
        <taxon>Eukaryota</taxon>
        <taxon>Metazoa</taxon>
        <taxon>Ecdysozoa</taxon>
        <taxon>Arthropoda</taxon>
        <taxon>Crustacea</taxon>
        <taxon>Multicrustacea</taxon>
        <taxon>Malacostraca</taxon>
        <taxon>Eumalacostraca</taxon>
        <taxon>Eucarida</taxon>
        <taxon>Decapoda</taxon>
        <taxon>Dendrobranchiata</taxon>
        <taxon>Penaeoidea</taxon>
        <taxon>Penaeidae</taxon>
        <taxon>Penaeus</taxon>
    </lineage>
</organism>
<reference evidence="2 3" key="2">
    <citation type="submission" date="2019-01" db="EMBL/GenBank/DDBJ databases">
        <title>The decoding of complex shrimp genome reveals the adaptation for benthos swimmer, frequently molting mechanism and breeding impact on genome.</title>
        <authorList>
            <person name="Sun Y."/>
            <person name="Gao Y."/>
            <person name="Yu Y."/>
        </authorList>
    </citation>
    <scope>NUCLEOTIDE SEQUENCE [LARGE SCALE GENOMIC DNA]</scope>
    <source>
        <tissue evidence="2">Muscle</tissue>
    </source>
</reference>
<evidence type="ECO:0000313" key="2">
    <source>
        <dbReference type="EMBL" id="ROT61007.1"/>
    </source>
</evidence>
<keyword evidence="1" id="KW-0812">Transmembrane</keyword>